<dbReference type="Proteomes" id="UP000479710">
    <property type="component" value="Unassembled WGS sequence"/>
</dbReference>
<name>A0A6G1F2L6_9ORYZ</name>
<protein>
    <submittedName>
        <fullName evidence="1">Uncharacterized protein</fullName>
    </submittedName>
</protein>
<proteinExistence type="predicted"/>
<evidence type="ECO:0000313" key="1">
    <source>
        <dbReference type="EMBL" id="KAF0931113.1"/>
    </source>
</evidence>
<sequence>MELGARPAALGCAPGLHCLLPRHPGPACATPPLDLARLPYVASDPVRAPRSHACRVSRHIAPTSPWQPRLLPLQNRLLGHDSTSPCPQIALPSSPLSFSPLARNCAVVTPLPASAAALLPPWPALLLFPQLRRRRAVACLCWSSPAPLCCSSPRPPQPVAVGGRRRRRCRAVVAVVAPWTAVAVACSPTAGLCVINLVVVLCASRRRLPSLVCHLRRRSSPSARAATSTRVIVAILTAASACSSPAHCAAALLCFHVAAAARQSPPSSPCD</sequence>
<dbReference type="EMBL" id="SPHZ02000001">
    <property type="protein sequence ID" value="KAF0931114.1"/>
    <property type="molecule type" value="Genomic_DNA"/>
</dbReference>
<dbReference type="AlphaFoldDB" id="A0A6G1F2L6"/>
<organism evidence="1 2">
    <name type="scientific">Oryza meyeriana var. granulata</name>
    <dbReference type="NCBI Taxonomy" id="110450"/>
    <lineage>
        <taxon>Eukaryota</taxon>
        <taxon>Viridiplantae</taxon>
        <taxon>Streptophyta</taxon>
        <taxon>Embryophyta</taxon>
        <taxon>Tracheophyta</taxon>
        <taxon>Spermatophyta</taxon>
        <taxon>Magnoliopsida</taxon>
        <taxon>Liliopsida</taxon>
        <taxon>Poales</taxon>
        <taxon>Poaceae</taxon>
        <taxon>BOP clade</taxon>
        <taxon>Oryzoideae</taxon>
        <taxon>Oryzeae</taxon>
        <taxon>Oryzinae</taxon>
        <taxon>Oryza</taxon>
        <taxon>Oryza meyeriana</taxon>
    </lineage>
</organism>
<reference evidence="1 2" key="1">
    <citation type="submission" date="2019-11" db="EMBL/GenBank/DDBJ databases">
        <title>Whole genome sequence of Oryza granulata.</title>
        <authorList>
            <person name="Li W."/>
        </authorList>
    </citation>
    <scope>NUCLEOTIDE SEQUENCE [LARGE SCALE GENOMIC DNA]</scope>
    <source>
        <strain evidence="2">cv. Menghai</strain>
        <tissue evidence="1">Leaf</tissue>
    </source>
</reference>
<accession>A0A6G1F2L6</accession>
<evidence type="ECO:0000313" key="2">
    <source>
        <dbReference type="Proteomes" id="UP000479710"/>
    </source>
</evidence>
<keyword evidence="2" id="KW-1185">Reference proteome</keyword>
<gene>
    <name evidence="1" type="ORF">E2562_002473</name>
</gene>
<dbReference type="EMBL" id="SPHZ02000001">
    <property type="protein sequence ID" value="KAF0931113.1"/>
    <property type="molecule type" value="Genomic_DNA"/>
</dbReference>
<comment type="caution">
    <text evidence="1">The sequence shown here is derived from an EMBL/GenBank/DDBJ whole genome shotgun (WGS) entry which is preliminary data.</text>
</comment>